<feature type="transmembrane region" description="Helical" evidence="7">
    <location>
        <begin position="90"/>
        <end position="111"/>
    </location>
</feature>
<dbReference type="SUPFAM" id="SSF103481">
    <property type="entry name" value="Multidrug resistance efflux transporter EmrE"/>
    <property type="match status" value="2"/>
</dbReference>
<evidence type="ECO:0000256" key="4">
    <source>
        <dbReference type="ARBA" id="ARBA00022989"/>
    </source>
</evidence>
<keyword evidence="3 7" id="KW-0812">Transmembrane</keyword>
<feature type="transmembrane region" description="Helical" evidence="7">
    <location>
        <begin position="118"/>
        <end position="137"/>
    </location>
</feature>
<evidence type="ECO:0000256" key="2">
    <source>
        <dbReference type="ARBA" id="ARBA00007362"/>
    </source>
</evidence>
<reference evidence="9" key="2">
    <citation type="submission" date="2020-09" db="EMBL/GenBank/DDBJ databases">
        <authorList>
            <person name="Sun Q."/>
            <person name="Ohkuma M."/>
        </authorList>
    </citation>
    <scope>NUCLEOTIDE SEQUENCE</scope>
    <source>
        <strain evidence="9">JCM 4784</strain>
    </source>
</reference>
<evidence type="ECO:0000313" key="10">
    <source>
        <dbReference type="Proteomes" id="UP000608024"/>
    </source>
</evidence>
<dbReference type="GO" id="GO:0016020">
    <property type="term" value="C:membrane"/>
    <property type="evidence" value="ECO:0007669"/>
    <property type="project" value="UniProtKB-SubCell"/>
</dbReference>
<comment type="similarity">
    <text evidence="2">Belongs to the EamA transporter family.</text>
</comment>
<keyword evidence="4 7" id="KW-1133">Transmembrane helix</keyword>
<dbReference type="InterPro" id="IPR000620">
    <property type="entry name" value="EamA_dom"/>
</dbReference>
<feature type="transmembrane region" description="Helical" evidence="7">
    <location>
        <begin position="206"/>
        <end position="226"/>
    </location>
</feature>
<feature type="transmembrane region" description="Helical" evidence="7">
    <location>
        <begin position="35"/>
        <end position="52"/>
    </location>
</feature>
<evidence type="ECO:0000256" key="3">
    <source>
        <dbReference type="ARBA" id="ARBA00022692"/>
    </source>
</evidence>
<protein>
    <submittedName>
        <fullName evidence="9">ABC transporter permease</fullName>
    </submittedName>
</protein>
<evidence type="ECO:0000256" key="7">
    <source>
        <dbReference type="SAM" id="Phobius"/>
    </source>
</evidence>
<dbReference type="PANTHER" id="PTHR32322">
    <property type="entry name" value="INNER MEMBRANE TRANSPORTER"/>
    <property type="match status" value="1"/>
</dbReference>
<feature type="compositionally biased region" description="Basic and acidic residues" evidence="6">
    <location>
        <begin position="283"/>
        <end position="293"/>
    </location>
</feature>
<dbReference type="AlphaFoldDB" id="A0A918Z4N0"/>
<evidence type="ECO:0000259" key="8">
    <source>
        <dbReference type="Pfam" id="PF00892"/>
    </source>
</evidence>
<comment type="caution">
    <text evidence="9">The sequence shown here is derived from an EMBL/GenBank/DDBJ whole genome shotgun (WGS) entry which is preliminary data.</text>
</comment>
<dbReference type="Gene3D" id="1.10.3730.20">
    <property type="match status" value="1"/>
</dbReference>
<dbReference type="InterPro" id="IPR037185">
    <property type="entry name" value="EmrE-like"/>
</dbReference>
<feature type="transmembrane region" description="Helical" evidence="7">
    <location>
        <begin position="175"/>
        <end position="194"/>
    </location>
</feature>
<evidence type="ECO:0000256" key="5">
    <source>
        <dbReference type="ARBA" id="ARBA00023136"/>
    </source>
</evidence>
<keyword evidence="10" id="KW-1185">Reference proteome</keyword>
<evidence type="ECO:0000256" key="1">
    <source>
        <dbReference type="ARBA" id="ARBA00004141"/>
    </source>
</evidence>
<dbReference type="EMBL" id="BNBT01000002">
    <property type="protein sequence ID" value="GHE36009.1"/>
    <property type="molecule type" value="Genomic_DNA"/>
</dbReference>
<dbReference type="Pfam" id="PF00892">
    <property type="entry name" value="EamA"/>
    <property type="match status" value="2"/>
</dbReference>
<evidence type="ECO:0000313" key="9">
    <source>
        <dbReference type="EMBL" id="GHE36009.1"/>
    </source>
</evidence>
<feature type="domain" description="EamA" evidence="8">
    <location>
        <begin position="144"/>
        <end position="276"/>
    </location>
</feature>
<dbReference type="RefSeq" id="WP_190133863.1">
    <property type="nucleotide sequence ID" value="NZ_BNBT01000002.1"/>
</dbReference>
<feature type="compositionally biased region" description="Low complexity" evidence="6">
    <location>
        <begin position="295"/>
        <end position="322"/>
    </location>
</feature>
<feature type="domain" description="EamA" evidence="8">
    <location>
        <begin position="7"/>
        <end position="134"/>
    </location>
</feature>
<evidence type="ECO:0000256" key="6">
    <source>
        <dbReference type="SAM" id="MobiDB-lite"/>
    </source>
</evidence>
<dbReference type="Proteomes" id="UP000608024">
    <property type="component" value="Unassembled WGS sequence"/>
</dbReference>
<proteinExistence type="inferred from homology"/>
<feature type="transmembrane region" description="Helical" evidence="7">
    <location>
        <begin position="233"/>
        <end position="254"/>
    </location>
</feature>
<sequence>MEANARWVALTAIAPVAWGTNYYVTHAFLPADHPLYGAALRALPAGLVLLAVRRQRPRGVWWWRSAVLGLLNVSVFFFLVYVASHLLPTSVAATVMALAPLAMMLVAWCLLAERPGAAHLAGAVLGLAGVCLMLLTGAEGTSVRGVLASVAAMLVSSFGYVLAKRWSAGADVLASTAWQLTAGGLLLLPAAAVAEGAPPALSGPAVLAFGYVALVATALAFAAWFAGLRHLPAGTVGLVGLLNPCTGVLLGTVAAAETLSVRQLCGMALVLTGVLLGRPARGGRRDEPHEPAPDRPAVTPGTPRRTRPRTPGARASASAARTPGRRRARSSRDPRG</sequence>
<feature type="region of interest" description="Disordered" evidence="6">
    <location>
        <begin position="279"/>
        <end position="336"/>
    </location>
</feature>
<accession>A0A918Z4N0</accession>
<dbReference type="PANTHER" id="PTHR32322:SF2">
    <property type="entry name" value="EAMA DOMAIN-CONTAINING PROTEIN"/>
    <property type="match status" value="1"/>
</dbReference>
<keyword evidence="5 7" id="KW-0472">Membrane</keyword>
<dbReference type="InterPro" id="IPR050638">
    <property type="entry name" value="AA-Vitamin_Transporters"/>
</dbReference>
<comment type="subcellular location">
    <subcellularLocation>
        <location evidence="1">Membrane</location>
        <topology evidence="1">Multi-pass membrane protein</topology>
    </subcellularLocation>
</comment>
<name>A0A918Z4N0_9ACTN</name>
<feature type="transmembrane region" description="Helical" evidence="7">
    <location>
        <begin position="260"/>
        <end position="277"/>
    </location>
</feature>
<organism evidence="9 10">
    <name type="scientific">Streptomyces longispororuber</name>
    <dbReference type="NCBI Taxonomy" id="68230"/>
    <lineage>
        <taxon>Bacteria</taxon>
        <taxon>Bacillati</taxon>
        <taxon>Actinomycetota</taxon>
        <taxon>Actinomycetes</taxon>
        <taxon>Kitasatosporales</taxon>
        <taxon>Streptomycetaceae</taxon>
        <taxon>Streptomyces</taxon>
    </lineage>
</organism>
<feature type="transmembrane region" description="Helical" evidence="7">
    <location>
        <begin position="61"/>
        <end position="84"/>
    </location>
</feature>
<feature type="transmembrane region" description="Helical" evidence="7">
    <location>
        <begin position="143"/>
        <end position="163"/>
    </location>
</feature>
<gene>
    <name evidence="9" type="ORF">GCM10018785_02160</name>
</gene>
<reference evidence="9" key="1">
    <citation type="journal article" date="2014" name="Int. J. Syst. Evol. Microbiol.">
        <title>Complete genome sequence of Corynebacterium casei LMG S-19264T (=DSM 44701T), isolated from a smear-ripened cheese.</title>
        <authorList>
            <consortium name="US DOE Joint Genome Institute (JGI-PGF)"/>
            <person name="Walter F."/>
            <person name="Albersmeier A."/>
            <person name="Kalinowski J."/>
            <person name="Ruckert C."/>
        </authorList>
    </citation>
    <scope>NUCLEOTIDE SEQUENCE</scope>
    <source>
        <strain evidence="9">JCM 4784</strain>
    </source>
</reference>